<dbReference type="KEGG" id="acry:AC20117_20045"/>
<protein>
    <recommendedName>
        <fullName evidence="4">Signal peptidase I</fullName>
        <ecNumber evidence="4">3.4.21.89</ecNumber>
    </recommendedName>
</protein>
<dbReference type="Proteomes" id="UP000181917">
    <property type="component" value="Unassembled WGS sequence"/>
</dbReference>
<dbReference type="EMBL" id="FNKH01000002">
    <property type="protein sequence ID" value="SDR08575.1"/>
    <property type="molecule type" value="Genomic_DNA"/>
</dbReference>
<feature type="domain" description="Peptidase S26" evidence="5">
    <location>
        <begin position="27"/>
        <end position="214"/>
    </location>
</feature>
<keyword evidence="4" id="KW-0645">Protease</keyword>
<keyword evidence="4" id="KW-1133">Transmembrane helix</keyword>
<sequence>MQEIPVPRASSGEHTKRRSGFPGWRFVLAVLAAAIVLSAVVRATLIDVYYIPSDSMEPLLDTGDRVLVSRTDYAFGPIERGDLVVFDGRGSFAPFDSGNPAYVDALLGLGQWLGLIGSDTVYIKRVIGLPGDTVECCAPDGRLVINGEAVTEEYVYPGDAPSAQEFSVEVPHDRLWLMGDHRSISADSRVLLGAPGGGMVPLERVIGRPMEIVWPLERSGPLERTALGIDPETDKGK</sequence>
<evidence type="ECO:0000313" key="6">
    <source>
        <dbReference type="EMBL" id="SDR08575.1"/>
    </source>
</evidence>
<evidence type="ECO:0000256" key="1">
    <source>
        <dbReference type="ARBA" id="ARBA00004401"/>
    </source>
</evidence>
<dbReference type="GO" id="GO:0006465">
    <property type="term" value="P:signal peptide processing"/>
    <property type="evidence" value="ECO:0007669"/>
    <property type="project" value="InterPro"/>
</dbReference>
<comment type="catalytic activity">
    <reaction evidence="4">
        <text>Cleavage of hydrophobic, N-terminal signal or leader sequences from secreted and periplasmic proteins.</text>
        <dbReference type="EC" id="3.4.21.89"/>
    </reaction>
</comment>
<evidence type="ECO:0000256" key="4">
    <source>
        <dbReference type="RuleBase" id="RU362042"/>
    </source>
</evidence>
<feature type="active site" evidence="3">
    <location>
        <position position="55"/>
    </location>
</feature>
<dbReference type="NCBIfam" id="TIGR02227">
    <property type="entry name" value="sigpep_I_bact"/>
    <property type="match status" value="1"/>
</dbReference>
<dbReference type="GO" id="GO:0005886">
    <property type="term" value="C:plasma membrane"/>
    <property type="evidence" value="ECO:0007669"/>
    <property type="project" value="UniProtKB-SubCell"/>
</dbReference>
<evidence type="ECO:0000313" key="7">
    <source>
        <dbReference type="Proteomes" id="UP000181917"/>
    </source>
</evidence>
<dbReference type="PANTHER" id="PTHR43390:SF1">
    <property type="entry name" value="CHLOROPLAST PROCESSING PEPTIDASE"/>
    <property type="match status" value="1"/>
</dbReference>
<dbReference type="AlphaFoldDB" id="A0A1H1G669"/>
<evidence type="ECO:0000259" key="5">
    <source>
        <dbReference type="Pfam" id="PF10502"/>
    </source>
</evidence>
<dbReference type="EC" id="3.4.21.89" evidence="4"/>
<keyword evidence="4" id="KW-0472">Membrane</keyword>
<dbReference type="PANTHER" id="PTHR43390">
    <property type="entry name" value="SIGNAL PEPTIDASE I"/>
    <property type="match status" value="1"/>
</dbReference>
<dbReference type="InterPro" id="IPR000223">
    <property type="entry name" value="Pept_S26A_signal_pept_1"/>
</dbReference>
<evidence type="ECO:0000256" key="3">
    <source>
        <dbReference type="PIRSR" id="PIRSR600223-1"/>
    </source>
</evidence>
<dbReference type="STRING" id="37928.SAMN04489742_3866"/>
<evidence type="ECO:0000256" key="2">
    <source>
        <dbReference type="ARBA" id="ARBA00009370"/>
    </source>
</evidence>
<proteinExistence type="inferred from homology"/>
<dbReference type="InterPro" id="IPR019533">
    <property type="entry name" value="Peptidase_S26"/>
</dbReference>
<dbReference type="SUPFAM" id="SSF51306">
    <property type="entry name" value="LexA/Signal peptidase"/>
    <property type="match status" value="1"/>
</dbReference>
<keyword evidence="4" id="KW-0812">Transmembrane</keyword>
<dbReference type="Pfam" id="PF10502">
    <property type="entry name" value="Peptidase_S26"/>
    <property type="match status" value="1"/>
</dbReference>
<keyword evidence="4" id="KW-0378">Hydrolase</keyword>
<reference evidence="6 7" key="1">
    <citation type="submission" date="2016-10" db="EMBL/GenBank/DDBJ databases">
        <authorList>
            <person name="de Groot N.N."/>
        </authorList>
    </citation>
    <scope>NUCLEOTIDE SEQUENCE [LARGE SCALE GENOMIC DNA]</scope>
    <source>
        <strain evidence="6 7">DSM 20117</strain>
    </source>
</reference>
<organism evidence="6 7">
    <name type="scientific">Crystallibacter crystallopoietes</name>
    <dbReference type="NCBI Taxonomy" id="37928"/>
    <lineage>
        <taxon>Bacteria</taxon>
        <taxon>Bacillati</taxon>
        <taxon>Actinomycetota</taxon>
        <taxon>Actinomycetes</taxon>
        <taxon>Micrococcales</taxon>
        <taxon>Micrococcaceae</taxon>
        <taxon>Crystallibacter</taxon>
    </lineage>
</organism>
<dbReference type="CDD" id="cd06530">
    <property type="entry name" value="S26_SPase_I"/>
    <property type="match status" value="1"/>
</dbReference>
<dbReference type="InterPro" id="IPR036286">
    <property type="entry name" value="LexA/Signal_pep-like_sf"/>
</dbReference>
<dbReference type="OrthoDB" id="9815782at2"/>
<dbReference type="PRINTS" id="PR00727">
    <property type="entry name" value="LEADERPTASE"/>
</dbReference>
<comment type="similarity">
    <text evidence="2 4">Belongs to the peptidase S26 family.</text>
</comment>
<dbReference type="GO" id="GO:0009003">
    <property type="term" value="F:signal peptidase activity"/>
    <property type="evidence" value="ECO:0007669"/>
    <property type="project" value="UniProtKB-EC"/>
</dbReference>
<name>A0A1H1G669_9MICC</name>
<keyword evidence="7" id="KW-1185">Reference proteome</keyword>
<comment type="subcellular location">
    <subcellularLocation>
        <location evidence="1">Cell membrane</location>
        <topology evidence="1">Single-pass type II membrane protein</topology>
    </subcellularLocation>
    <subcellularLocation>
        <location evidence="4">Membrane</location>
        <topology evidence="4">Single-pass type II membrane protein</topology>
    </subcellularLocation>
</comment>
<gene>
    <name evidence="6" type="ORF">SAMN04489742_3866</name>
</gene>
<dbReference type="GO" id="GO:0004252">
    <property type="term" value="F:serine-type endopeptidase activity"/>
    <property type="evidence" value="ECO:0007669"/>
    <property type="project" value="InterPro"/>
</dbReference>
<dbReference type="Gene3D" id="2.10.109.10">
    <property type="entry name" value="Umud Fragment, subunit A"/>
    <property type="match status" value="1"/>
</dbReference>
<accession>A0A1H1G669</accession>
<feature type="active site" evidence="3">
    <location>
        <position position="124"/>
    </location>
</feature>
<feature type="transmembrane region" description="Helical" evidence="4">
    <location>
        <begin position="26"/>
        <end position="51"/>
    </location>
</feature>